<dbReference type="GO" id="GO:0071949">
    <property type="term" value="F:FAD binding"/>
    <property type="evidence" value="ECO:0007669"/>
    <property type="project" value="InterPro"/>
</dbReference>
<dbReference type="HOGENOM" id="CLU_024648_5_0_0"/>
<dbReference type="Gene3D" id="3.50.50.60">
    <property type="entry name" value="FAD/NAD(P)-binding domain"/>
    <property type="match status" value="1"/>
</dbReference>
<dbReference type="EMBL" id="CP007243">
    <property type="protein sequence ID" value="AIA32018.1"/>
    <property type="molecule type" value="Genomic_DNA"/>
</dbReference>
<accession>A0A059XYM1</accession>
<evidence type="ECO:0000313" key="2">
    <source>
        <dbReference type="EMBL" id="AIA32018.1"/>
    </source>
</evidence>
<protein>
    <recommendedName>
        <fullName evidence="1">FAD-binding domain-containing protein</fullName>
    </recommendedName>
</protein>
<dbReference type="InterPro" id="IPR050407">
    <property type="entry name" value="Geranylgeranyl_reductase"/>
</dbReference>
<dbReference type="NCBIfam" id="TIGR02032">
    <property type="entry name" value="GG-red-SF"/>
    <property type="match status" value="1"/>
</dbReference>
<dbReference type="GO" id="GO:0016628">
    <property type="term" value="F:oxidoreductase activity, acting on the CH-CH group of donors, NAD or NADP as acceptor"/>
    <property type="evidence" value="ECO:0007669"/>
    <property type="project" value="InterPro"/>
</dbReference>
<evidence type="ECO:0000259" key="1">
    <source>
        <dbReference type="Pfam" id="PF01494"/>
    </source>
</evidence>
<sequence length="423" mass="46953">MDPGKVGMSFIPRSCHHEIIKVDAIVVGLGPAGATAIRLLSEAGLRVVGLDRAVFPRPKICGGGVSSRAIAFLPKGWDEIPHTVSTGVHLVFGDHSPVLWDMGYPIAYQFDRSDLDWFLLDRARLAGGEIRQGETIRSLAKREEIFRLQCDSGPIYESRFLIGADGVTSSVLRFLAKSKRDDSDGAIPLKNSSHHMYPAAEVEISTQTSQRLSDVLIDLSSVSGGYGWSFSKSGGKKNVGVVGFVKPLKRPLETLRLFLETFPEREIFQDARGSSSAWLIPDYSRFDAHGKIPGLFLIGDAGAMVDPFLGEGIYYALLSGARAVSDLILHRTSPEKASRSYAQWAHSIFREFSYAHKLASVVYRFPGIYFRLAQRYPQVLSLYASVMTGKNDYRSFTRIIGKNLFKLPFRKAVLKFRQNRLLS</sequence>
<dbReference type="Pfam" id="PF01494">
    <property type="entry name" value="FAD_binding_3"/>
    <property type="match status" value="1"/>
</dbReference>
<dbReference type="PANTHER" id="PTHR42685">
    <property type="entry name" value="GERANYLGERANYL DIPHOSPHATE REDUCTASE"/>
    <property type="match status" value="1"/>
</dbReference>
<dbReference type="Proteomes" id="UP000027059">
    <property type="component" value="Chromosome"/>
</dbReference>
<proteinExistence type="predicted"/>
<name>A0A059XYM1_9BACT</name>
<evidence type="ECO:0000313" key="3">
    <source>
        <dbReference type="Proteomes" id="UP000027059"/>
    </source>
</evidence>
<dbReference type="PRINTS" id="PR00420">
    <property type="entry name" value="RNGMNOXGNASE"/>
</dbReference>
<organism evidence="2 3">
    <name type="scientific">Leptospirillum ferriphilum YSK</name>
    <dbReference type="NCBI Taxonomy" id="1441628"/>
    <lineage>
        <taxon>Bacteria</taxon>
        <taxon>Pseudomonadati</taxon>
        <taxon>Nitrospirota</taxon>
        <taxon>Nitrospiria</taxon>
        <taxon>Nitrospirales</taxon>
        <taxon>Nitrospiraceae</taxon>
        <taxon>Leptospirillum</taxon>
    </lineage>
</organism>
<dbReference type="InterPro" id="IPR002938">
    <property type="entry name" value="FAD-bd"/>
</dbReference>
<dbReference type="InterPro" id="IPR011777">
    <property type="entry name" value="Geranylgeranyl_Rdtase_fam"/>
</dbReference>
<dbReference type="KEGG" id="lfp:Y981_12160"/>
<gene>
    <name evidence="2" type="ORF">Y981_12160</name>
</gene>
<feature type="domain" description="FAD-binding" evidence="1">
    <location>
        <begin position="21"/>
        <end position="172"/>
    </location>
</feature>
<keyword evidence="3" id="KW-1185">Reference proteome</keyword>
<dbReference type="PANTHER" id="PTHR42685:SF22">
    <property type="entry name" value="CONDITIONED MEDIUM FACTOR RECEPTOR 1"/>
    <property type="match status" value="1"/>
</dbReference>
<dbReference type="AlphaFoldDB" id="A0A059XYM1"/>
<dbReference type="InterPro" id="IPR036188">
    <property type="entry name" value="FAD/NAD-bd_sf"/>
</dbReference>
<reference evidence="2 3" key="2">
    <citation type="journal article" date="2015" name="Biomed. Res. Int.">
        <title>Effects of Arsenite Resistance on the Growth and Functional Gene Expression of Leptospirillum ferriphilum and Acidithiobacillus thiooxidans in Pure Culture and Coculture.</title>
        <authorList>
            <person name="Jiang H."/>
            <person name="Liang Y."/>
            <person name="Yin H."/>
            <person name="Xiao Y."/>
            <person name="Guo X."/>
            <person name="Xu Y."/>
            <person name="Hu Q."/>
            <person name="Liu H."/>
            <person name="Liu X."/>
        </authorList>
    </citation>
    <scope>NUCLEOTIDE SEQUENCE [LARGE SCALE GENOMIC DNA]</scope>
    <source>
        <strain evidence="2 3">YSK</strain>
    </source>
</reference>
<dbReference type="SUPFAM" id="SSF51905">
    <property type="entry name" value="FAD/NAD(P)-binding domain"/>
    <property type="match status" value="1"/>
</dbReference>
<reference evidence="3" key="1">
    <citation type="submission" date="2014-02" db="EMBL/GenBank/DDBJ databases">
        <title>Complete genome sequence and comparative genomic analysis of the nitrogen-fixing bacterium Leptospirillum ferriphilum YSK.</title>
        <authorList>
            <person name="Guo X."/>
            <person name="Yin H."/>
            <person name="Liang Y."/>
            <person name="Hu Q."/>
            <person name="Ma L."/>
            <person name="Xiao Y."/>
            <person name="Zhang X."/>
            <person name="Qiu G."/>
            <person name="Liu X."/>
        </authorList>
    </citation>
    <scope>NUCLEOTIDE SEQUENCE [LARGE SCALE GENOMIC DNA]</scope>
    <source>
        <strain evidence="3">YSK</strain>
    </source>
</reference>